<gene>
    <name evidence="1" type="ORF">ACFSVN_09585</name>
</gene>
<accession>A0ABW5JJN6</accession>
<reference evidence="2" key="1">
    <citation type="journal article" date="2019" name="Int. J. Syst. Evol. Microbiol.">
        <title>The Global Catalogue of Microorganisms (GCM) 10K type strain sequencing project: providing services to taxonomists for standard genome sequencing and annotation.</title>
        <authorList>
            <consortium name="The Broad Institute Genomics Platform"/>
            <consortium name="The Broad Institute Genome Sequencing Center for Infectious Disease"/>
            <person name="Wu L."/>
            <person name="Ma J."/>
        </authorList>
    </citation>
    <scope>NUCLEOTIDE SEQUENCE [LARGE SCALE GENOMIC DNA]</scope>
    <source>
        <strain evidence="2">KCTC 52042</strain>
    </source>
</reference>
<comment type="caution">
    <text evidence="1">The sequence shown here is derived from an EMBL/GenBank/DDBJ whole genome shotgun (WGS) entry which is preliminary data.</text>
</comment>
<sequence length="196" mass="23063">MDGNESVAGTITEKVERRENRLLITYTQDLPQFRMSDSLLLDYESYTPIAYRSIIQDRQNIAVNYTGSEKVDVWVRRKGFGMNQDTSYSVPFTELRYDSHWLPTLVYGIDKEEGSKWSIPVYSSNNKKDIVTIEERGEEQITLHGNVYEALRYVISRENSESKYYYWIDKNSGRMLQTRGDESEDMIIWLRIKPEV</sequence>
<dbReference type="Pfam" id="PF11306">
    <property type="entry name" value="DUF3108"/>
    <property type="match status" value="1"/>
</dbReference>
<evidence type="ECO:0000313" key="1">
    <source>
        <dbReference type="EMBL" id="MFD2532695.1"/>
    </source>
</evidence>
<protein>
    <submittedName>
        <fullName evidence="1">Uncharacterized protein</fullName>
    </submittedName>
</protein>
<evidence type="ECO:0000313" key="2">
    <source>
        <dbReference type="Proteomes" id="UP001597460"/>
    </source>
</evidence>
<dbReference type="RefSeq" id="WP_390301578.1">
    <property type="nucleotide sequence ID" value="NZ_JBHULI010000024.1"/>
</dbReference>
<proteinExistence type="predicted"/>
<keyword evidence="2" id="KW-1185">Reference proteome</keyword>
<dbReference type="EMBL" id="JBHULI010000024">
    <property type="protein sequence ID" value="MFD2532695.1"/>
    <property type="molecule type" value="Genomic_DNA"/>
</dbReference>
<name>A0ABW5JJN6_9BACT</name>
<organism evidence="1 2">
    <name type="scientific">Gracilimonas halophila</name>
    <dbReference type="NCBI Taxonomy" id="1834464"/>
    <lineage>
        <taxon>Bacteria</taxon>
        <taxon>Pseudomonadati</taxon>
        <taxon>Balneolota</taxon>
        <taxon>Balneolia</taxon>
        <taxon>Balneolales</taxon>
        <taxon>Balneolaceae</taxon>
        <taxon>Gracilimonas</taxon>
    </lineage>
</organism>
<dbReference type="Proteomes" id="UP001597460">
    <property type="component" value="Unassembled WGS sequence"/>
</dbReference>
<dbReference type="InterPro" id="IPR021457">
    <property type="entry name" value="DUF3108"/>
</dbReference>